<dbReference type="SUPFAM" id="SSF55073">
    <property type="entry name" value="Nucleotide cyclase"/>
    <property type="match status" value="1"/>
</dbReference>
<reference evidence="4 5" key="1">
    <citation type="submission" date="2024-06" db="EMBL/GenBank/DDBJ databases">
        <title>Genomic Encyclopedia of Type Strains, Phase IV (KMG-IV): sequencing the most valuable type-strain genomes for metagenomic binning, comparative biology and taxonomic classification.</title>
        <authorList>
            <person name="Goeker M."/>
        </authorList>
    </citation>
    <scope>NUCLEOTIDE SEQUENCE [LARGE SCALE GENOMIC DNA]</scope>
    <source>
        <strain evidence="4 5">DSM 29288</strain>
    </source>
</reference>
<dbReference type="InterPro" id="IPR050469">
    <property type="entry name" value="Diguanylate_Cyclase"/>
</dbReference>
<organism evidence="4 5">
    <name type="scientific">Rhizobium binae</name>
    <dbReference type="NCBI Taxonomy" id="1138190"/>
    <lineage>
        <taxon>Bacteria</taxon>
        <taxon>Pseudomonadati</taxon>
        <taxon>Pseudomonadota</taxon>
        <taxon>Alphaproteobacteria</taxon>
        <taxon>Hyphomicrobiales</taxon>
        <taxon>Rhizobiaceae</taxon>
        <taxon>Rhizobium/Agrobacterium group</taxon>
        <taxon>Rhizobium</taxon>
    </lineage>
</organism>
<dbReference type="InterPro" id="IPR043128">
    <property type="entry name" value="Rev_trsase/Diguanyl_cyclase"/>
</dbReference>
<evidence type="ECO:0000256" key="2">
    <source>
        <dbReference type="ARBA" id="ARBA00034247"/>
    </source>
</evidence>
<sequence length="85" mass="9121">MGGEEFLLLFPGTPAGDAFADAERLRLRVQDHDCSEIDPKLEVTCSVGLADWSLTDRLEAALHIADASLYAAKNAGRNRCMATAA</sequence>
<dbReference type="NCBIfam" id="TIGR00254">
    <property type="entry name" value="GGDEF"/>
    <property type="match status" value="1"/>
</dbReference>
<comment type="catalytic activity">
    <reaction evidence="2">
        <text>2 GTP = 3',3'-c-di-GMP + 2 diphosphate</text>
        <dbReference type="Rhea" id="RHEA:24898"/>
        <dbReference type="ChEBI" id="CHEBI:33019"/>
        <dbReference type="ChEBI" id="CHEBI:37565"/>
        <dbReference type="ChEBI" id="CHEBI:58805"/>
        <dbReference type="EC" id="2.7.7.65"/>
    </reaction>
</comment>
<dbReference type="PANTHER" id="PTHR45138">
    <property type="entry name" value="REGULATORY COMPONENTS OF SENSORY TRANSDUCTION SYSTEM"/>
    <property type="match status" value="1"/>
</dbReference>
<evidence type="ECO:0000313" key="5">
    <source>
        <dbReference type="Proteomes" id="UP001549077"/>
    </source>
</evidence>
<evidence type="ECO:0000313" key="4">
    <source>
        <dbReference type="EMBL" id="MET3755463.1"/>
    </source>
</evidence>
<gene>
    <name evidence="4" type="ORF">ABID08_002834</name>
</gene>
<name>A0ABV2MG71_9HYPH</name>
<dbReference type="EMBL" id="JBEPMY010000006">
    <property type="protein sequence ID" value="MET3755463.1"/>
    <property type="molecule type" value="Genomic_DNA"/>
</dbReference>
<keyword evidence="5" id="KW-1185">Reference proteome</keyword>
<evidence type="ECO:0000256" key="1">
    <source>
        <dbReference type="ARBA" id="ARBA00012528"/>
    </source>
</evidence>
<dbReference type="PROSITE" id="PS50887">
    <property type="entry name" value="GGDEF"/>
    <property type="match status" value="1"/>
</dbReference>
<dbReference type="EC" id="2.7.7.65" evidence="1"/>
<dbReference type="InterPro" id="IPR029787">
    <property type="entry name" value="Nucleotide_cyclase"/>
</dbReference>
<dbReference type="Gene3D" id="3.30.70.270">
    <property type="match status" value="1"/>
</dbReference>
<feature type="domain" description="GGDEF" evidence="3">
    <location>
        <begin position="1"/>
        <end position="85"/>
    </location>
</feature>
<dbReference type="InterPro" id="IPR000160">
    <property type="entry name" value="GGDEF_dom"/>
</dbReference>
<evidence type="ECO:0000259" key="3">
    <source>
        <dbReference type="PROSITE" id="PS50887"/>
    </source>
</evidence>
<dbReference type="Proteomes" id="UP001549077">
    <property type="component" value="Unassembled WGS sequence"/>
</dbReference>
<dbReference type="Pfam" id="PF00990">
    <property type="entry name" value="GGDEF"/>
    <property type="match status" value="1"/>
</dbReference>
<proteinExistence type="predicted"/>
<comment type="caution">
    <text evidence="4">The sequence shown here is derived from an EMBL/GenBank/DDBJ whole genome shotgun (WGS) entry which is preliminary data.</text>
</comment>
<protein>
    <recommendedName>
        <fullName evidence="1">diguanylate cyclase</fullName>
        <ecNumber evidence="1">2.7.7.65</ecNumber>
    </recommendedName>
</protein>
<accession>A0ABV2MG71</accession>
<dbReference type="PANTHER" id="PTHR45138:SF9">
    <property type="entry name" value="DIGUANYLATE CYCLASE DGCM-RELATED"/>
    <property type="match status" value="1"/>
</dbReference>